<name>A0A2A4G0Y5_9SPHN</name>
<evidence type="ECO:0000313" key="3">
    <source>
        <dbReference type="Proteomes" id="UP000218934"/>
    </source>
</evidence>
<accession>A0A2A4G0Y5</accession>
<proteinExistence type="predicted"/>
<feature type="domain" description="Aspartyl/asparaginy/proline hydroxylase" evidence="1">
    <location>
        <begin position="64"/>
        <end position="166"/>
    </location>
</feature>
<keyword evidence="3" id="KW-1185">Reference proteome</keyword>
<evidence type="ECO:0000313" key="2">
    <source>
        <dbReference type="EMBL" id="PCE43653.1"/>
    </source>
</evidence>
<dbReference type="KEGG" id="rdi:CMV14_02650"/>
<dbReference type="OrthoDB" id="1441538at2"/>
<dbReference type="Pfam" id="PF05118">
    <property type="entry name" value="Asp_Arg_Hydrox"/>
    <property type="match status" value="1"/>
</dbReference>
<sequence length="321" mass="34145">MRLDRPLLKLPCRYDAAALAAEVAALPPSAWLPHPGKLPGNDAVPLITPGGTISNGFAGPMAPTEHLRACPYIMQIMADIGAVWGRSRLMGLAPGSDVPDHVDVGYYWRTHLRVHVPIVTEPSVSFTAGGETVHMAAGECWVFDTFQMHRVRNGGSAKRVHLVLDTVGGERLWDLVAAAQAGAGSDGAELVPPGAANGPIAYEQVNLPEIMSGWEIRCHIDYLLGLAPAGPALDAVAPRLDRFASSWMAVWAEHGPSPAGLPAYRRLIETVREDLRSLRASAILLHNQVPLDRALAELIFLVAVPADRAPAAPAPALAAAR</sequence>
<gene>
    <name evidence="2" type="ORF">COO09_04970</name>
</gene>
<evidence type="ECO:0000259" key="1">
    <source>
        <dbReference type="Pfam" id="PF05118"/>
    </source>
</evidence>
<dbReference type="Gene3D" id="2.60.120.330">
    <property type="entry name" value="B-lactam Antibiotic, Isopenicillin N Synthase, Chain"/>
    <property type="match status" value="1"/>
</dbReference>
<dbReference type="AlphaFoldDB" id="A0A2A4G0Y5"/>
<dbReference type="RefSeq" id="WP_066970078.1">
    <property type="nucleotide sequence ID" value="NZ_CP023449.1"/>
</dbReference>
<protein>
    <submittedName>
        <fullName evidence="2">Aspartyl beta-hydroxylase</fullName>
    </submittedName>
</protein>
<dbReference type="InterPro" id="IPR007803">
    <property type="entry name" value="Asp/Arg/Pro-Hydrxlase"/>
</dbReference>
<organism evidence="2 3">
    <name type="scientific">Rhizorhabdus dicambivorans</name>
    <dbReference type="NCBI Taxonomy" id="1850238"/>
    <lineage>
        <taxon>Bacteria</taxon>
        <taxon>Pseudomonadati</taxon>
        <taxon>Pseudomonadota</taxon>
        <taxon>Alphaproteobacteria</taxon>
        <taxon>Sphingomonadales</taxon>
        <taxon>Sphingomonadaceae</taxon>
        <taxon>Rhizorhabdus</taxon>
    </lineage>
</organism>
<dbReference type="InterPro" id="IPR027443">
    <property type="entry name" value="IPNS-like_sf"/>
</dbReference>
<dbReference type="EMBL" id="NWUF01000003">
    <property type="protein sequence ID" value="PCE43653.1"/>
    <property type="molecule type" value="Genomic_DNA"/>
</dbReference>
<reference evidence="2 3" key="1">
    <citation type="submission" date="2017-09" db="EMBL/GenBank/DDBJ databases">
        <title>The Catabolism of 3,6-Dichlorosalicylic acid is Initiated by the Cytochrome P450 Monooxygenase DsmABC in Rhizorhabdus dicambivorans Ndbn-20.</title>
        <authorList>
            <person name="Na L."/>
        </authorList>
    </citation>
    <scope>NUCLEOTIDE SEQUENCE [LARGE SCALE GENOMIC DNA]</scope>
    <source>
        <strain evidence="2 3">Ndbn-20m</strain>
    </source>
</reference>
<comment type="caution">
    <text evidence="2">The sequence shown here is derived from an EMBL/GenBank/DDBJ whole genome shotgun (WGS) entry which is preliminary data.</text>
</comment>
<dbReference type="SUPFAM" id="SSF51197">
    <property type="entry name" value="Clavaminate synthase-like"/>
    <property type="match status" value="1"/>
</dbReference>
<dbReference type="Proteomes" id="UP000218934">
    <property type="component" value="Unassembled WGS sequence"/>
</dbReference>